<sequence length="382" mass="39799">MNGCRVAIVADDLTGALDAAAPFAARGAQTRVVIAPERLEAALSAWGAAPPEVIAVNTESRHLPAAEAAERVAAVTRRLVPHTPTVWFNKVDSTLRGQVVAESLAMRDVIPRRLLVAPAVPAQGRTVCEGRVWVAGEPLDGSLDRVFAAAGVPLVRHARPCDAPLPEGDCVADTGSDRELACLYDAVLQAPDRWLLVGAAGLATAVAQRCFGLLRAAPCRLTGVERVLYALGSRAQRTLEQERRLQEHAPGLARVTALKGGDEEATAVLLTPGADDDTELAPSRVAAAMGEAAVGAVSHWPQASKGLLFLSGGDIAVATLSRLGATVITVEAEWAPGIALGRLEGAPQRLVMTKAGGFGDPDLLVQLHGRLGLEHAPTLPTP</sequence>
<evidence type="ECO:0000259" key="8">
    <source>
        <dbReference type="Pfam" id="PF17042"/>
    </source>
</evidence>
<dbReference type="InterPro" id="IPR031475">
    <property type="entry name" value="NBD_C"/>
</dbReference>
<keyword evidence="5" id="KW-0067">ATP-binding</keyword>
<comment type="caution">
    <text evidence="9">The sequence shown here is derived from an EMBL/GenBank/DDBJ whole genome shotgun (WGS) entry which is preliminary data.</text>
</comment>
<evidence type="ECO:0000256" key="5">
    <source>
        <dbReference type="ARBA" id="ARBA00022840"/>
    </source>
</evidence>
<feature type="domain" description="Four-carbon acid sugar kinase nucleotide binding" evidence="8">
    <location>
        <begin position="278"/>
        <end position="364"/>
    </location>
</feature>
<dbReference type="Proteomes" id="UP000814353">
    <property type="component" value="Unassembled WGS sequence"/>
</dbReference>
<dbReference type="GO" id="GO:0016301">
    <property type="term" value="F:kinase activity"/>
    <property type="evidence" value="ECO:0007669"/>
    <property type="project" value="UniProtKB-KW"/>
</dbReference>
<organism evidence="9 11">
    <name type="scientific">Billgrantia kenyensis</name>
    <dbReference type="NCBI Taxonomy" id="321266"/>
    <lineage>
        <taxon>Bacteria</taxon>
        <taxon>Pseudomonadati</taxon>
        <taxon>Pseudomonadota</taxon>
        <taxon>Gammaproteobacteria</taxon>
        <taxon>Oceanospirillales</taxon>
        <taxon>Halomonadaceae</taxon>
        <taxon>Billgrantia</taxon>
    </lineage>
</organism>
<evidence type="ECO:0000256" key="6">
    <source>
        <dbReference type="ARBA" id="ARBA00023277"/>
    </source>
</evidence>
<dbReference type="EMBL" id="JABFUB010000008">
    <property type="protein sequence ID" value="MCG6662250.1"/>
    <property type="molecule type" value="Genomic_DNA"/>
</dbReference>
<comment type="similarity">
    <text evidence="1">Belongs to the four-carbon acid sugar kinase family.</text>
</comment>
<dbReference type="Gene3D" id="3.40.50.10840">
    <property type="entry name" value="Putative sugar-binding, N-terminal domain"/>
    <property type="match status" value="1"/>
</dbReference>
<feature type="domain" description="Four-carbon acid sugar kinase N-terminal" evidence="7">
    <location>
        <begin position="7"/>
        <end position="140"/>
    </location>
</feature>
<evidence type="ECO:0000256" key="1">
    <source>
        <dbReference type="ARBA" id="ARBA00005715"/>
    </source>
</evidence>
<dbReference type="EMBL" id="JACEFT010000016">
    <property type="protein sequence ID" value="MBA2779849.1"/>
    <property type="molecule type" value="Genomic_DNA"/>
</dbReference>
<dbReference type="Pfam" id="PF07005">
    <property type="entry name" value="SBD_N"/>
    <property type="match status" value="1"/>
</dbReference>
<dbReference type="Pfam" id="PF17042">
    <property type="entry name" value="NBD_C"/>
    <property type="match status" value="1"/>
</dbReference>
<evidence type="ECO:0000313" key="9">
    <source>
        <dbReference type="EMBL" id="MBA2779849.1"/>
    </source>
</evidence>
<evidence type="ECO:0000256" key="3">
    <source>
        <dbReference type="ARBA" id="ARBA00022741"/>
    </source>
</evidence>
<keyword evidence="2" id="KW-0808">Transferase</keyword>
<proteinExistence type="inferred from homology"/>
<evidence type="ECO:0000256" key="2">
    <source>
        <dbReference type="ARBA" id="ARBA00022679"/>
    </source>
</evidence>
<dbReference type="GO" id="GO:0005524">
    <property type="term" value="F:ATP binding"/>
    <property type="evidence" value="ECO:0007669"/>
    <property type="project" value="UniProtKB-KW"/>
</dbReference>
<dbReference type="InterPro" id="IPR042213">
    <property type="entry name" value="NBD_C_sf"/>
</dbReference>
<dbReference type="InterPro" id="IPR037051">
    <property type="entry name" value="4-carb_acid_sugar_kinase_N_sf"/>
</dbReference>
<keyword evidence="12" id="KW-1185">Reference proteome</keyword>
<evidence type="ECO:0000256" key="4">
    <source>
        <dbReference type="ARBA" id="ARBA00022777"/>
    </source>
</evidence>
<evidence type="ECO:0000313" key="12">
    <source>
        <dbReference type="Proteomes" id="UP000814353"/>
    </source>
</evidence>
<protein>
    <submittedName>
        <fullName evidence="9">Four-carbon acid sugar kinase family protein</fullName>
    </submittedName>
</protein>
<dbReference type="Gene3D" id="3.40.980.20">
    <property type="entry name" value="Four-carbon acid sugar kinase, nucleotide binding domain"/>
    <property type="match status" value="1"/>
</dbReference>
<dbReference type="Proteomes" id="UP000518091">
    <property type="component" value="Unassembled WGS sequence"/>
</dbReference>
<reference evidence="9 11" key="2">
    <citation type="submission" date="2020-07" db="EMBL/GenBank/DDBJ databases">
        <title>Identification of Halomonas strains.</title>
        <authorList>
            <person name="Xiao Z."/>
            <person name="Shen J."/>
        </authorList>
    </citation>
    <scope>NUCLEOTIDE SEQUENCE [LARGE SCALE GENOMIC DNA]</scope>
    <source>
        <strain evidence="9 11">DSM 17331</strain>
    </source>
</reference>
<reference evidence="10 12" key="1">
    <citation type="submission" date="2020-05" db="EMBL/GenBank/DDBJ databases">
        <title>Comparative genomic analysis of denitrifying bacteria from Halomonas genus.</title>
        <authorList>
            <person name="Wang L."/>
            <person name="Shao Z."/>
        </authorList>
    </citation>
    <scope>NUCLEOTIDE SEQUENCE [LARGE SCALE GENOMIC DNA]</scope>
    <source>
        <strain evidence="10 12">DSM 17331</strain>
    </source>
</reference>
<keyword evidence="3" id="KW-0547">Nucleotide-binding</keyword>
<keyword evidence="4 9" id="KW-0418">Kinase</keyword>
<dbReference type="RefSeq" id="WP_181515318.1">
    <property type="nucleotide sequence ID" value="NZ_JABFUB010000008.1"/>
</dbReference>
<gene>
    <name evidence="9" type="ORF">H1D44_13185</name>
    <name evidence="10" type="ORF">HOP48_11935</name>
</gene>
<accession>A0A7V9W2I6</accession>
<dbReference type="InterPro" id="IPR010737">
    <property type="entry name" value="4-carb_acid_sugar_kinase_N"/>
</dbReference>
<evidence type="ECO:0000259" key="7">
    <source>
        <dbReference type="Pfam" id="PF07005"/>
    </source>
</evidence>
<dbReference type="AlphaFoldDB" id="A0A7V9W2I6"/>
<name>A0A7V9W2I6_9GAMM</name>
<evidence type="ECO:0000313" key="11">
    <source>
        <dbReference type="Proteomes" id="UP000518091"/>
    </source>
</evidence>
<evidence type="ECO:0000313" key="10">
    <source>
        <dbReference type="EMBL" id="MCG6662250.1"/>
    </source>
</evidence>
<dbReference type="SUPFAM" id="SSF142764">
    <property type="entry name" value="YgbK-like"/>
    <property type="match status" value="1"/>
</dbReference>
<keyword evidence="6" id="KW-0119">Carbohydrate metabolism</keyword>